<comment type="caution">
    <text evidence="2">The sequence shown here is derived from an EMBL/GenBank/DDBJ whole genome shotgun (WGS) entry which is preliminary data.</text>
</comment>
<dbReference type="EMBL" id="BMAW01007810">
    <property type="protein sequence ID" value="GFT05487.1"/>
    <property type="molecule type" value="Genomic_DNA"/>
</dbReference>
<organism evidence="2 3">
    <name type="scientific">Nephila pilipes</name>
    <name type="common">Giant wood spider</name>
    <name type="synonym">Nephila maculata</name>
    <dbReference type="NCBI Taxonomy" id="299642"/>
    <lineage>
        <taxon>Eukaryota</taxon>
        <taxon>Metazoa</taxon>
        <taxon>Ecdysozoa</taxon>
        <taxon>Arthropoda</taxon>
        <taxon>Chelicerata</taxon>
        <taxon>Arachnida</taxon>
        <taxon>Araneae</taxon>
        <taxon>Araneomorphae</taxon>
        <taxon>Entelegynae</taxon>
        <taxon>Araneoidea</taxon>
        <taxon>Nephilidae</taxon>
        <taxon>Nephila</taxon>
    </lineage>
</organism>
<reference evidence="2" key="1">
    <citation type="submission" date="2020-08" db="EMBL/GenBank/DDBJ databases">
        <title>Multicomponent nature underlies the extraordinary mechanical properties of spider dragline silk.</title>
        <authorList>
            <person name="Kono N."/>
            <person name="Nakamura H."/>
            <person name="Mori M."/>
            <person name="Yoshida Y."/>
            <person name="Ohtoshi R."/>
            <person name="Malay A.D."/>
            <person name="Moran D.A.P."/>
            <person name="Tomita M."/>
            <person name="Numata K."/>
            <person name="Arakawa K."/>
        </authorList>
    </citation>
    <scope>NUCLEOTIDE SEQUENCE</scope>
</reference>
<accession>A0A8X6NC62</accession>
<keyword evidence="3" id="KW-1185">Reference proteome</keyword>
<name>A0A8X6NC62_NEPPI</name>
<evidence type="ECO:0000313" key="2">
    <source>
        <dbReference type="EMBL" id="GFT05487.1"/>
    </source>
</evidence>
<evidence type="ECO:0000256" key="1">
    <source>
        <dbReference type="SAM" id="MobiDB-lite"/>
    </source>
</evidence>
<feature type="compositionally biased region" description="Basic and acidic residues" evidence="1">
    <location>
        <begin position="49"/>
        <end position="62"/>
    </location>
</feature>
<feature type="compositionally biased region" description="Basic and acidic residues" evidence="1">
    <location>
        <begin position="21"/>
        <end position="31"/>
    </location>
</feature>
<proteinExistence type="predicted"/>
<sequence length="81" mass="9284">MWYILCPFSAKQGVESWNNEPRNRRGADFSRSDWSSRTSSYAAKTSVSDIRRSFENGTKEAEQPPLPKKTVPVPGKYNSYH</sequence>
<dbReference type="AlphaFoldDB" id="A0A8X6NC62"/>
<feature type="region of interest" description="Disordered" evidence="1">
    <location>
        <begin position="15"/>
        <end position="34"/>
    </location>
</feature>
<feature type="region of interest" description="Disordered" evidence="1">
    <location>
        <begin position="45"/>
        <end position="81"/>
    </location>
</feature>
<protein>
    <submittedName>
        <fullName evidence="2">Pro-interleukin-16</fullName>
    </submittedName>
</protein>
<dbReference type="Proteomes" id="UP000887013">
    <property type="component" value="Unassembled WGS sequence"/>
</dbReference>
<gene>
    <name evidence="2" type="primary">IL16</name>
    <name evidence="2" type="ORF">NPIL_403071</name>
</gene>
<evidence type="ECO:0000313" key="3">
    <source>
        <dbReference type="Proteomes" id="UP000887013"/>
    </source>
</evidence>